<feature type="domain" description="DUF4910" evidence="3">
    <location>
        <begin position="129"/>
        <end position="456"/>
    </location>
</feature>
<dbReference type="AlphaFoldDB" id="A0A2N1PSJ9"/>
<sequence>MRNPFTARIAEKTSSETVGEKISARPDETSDKLNDTVNGTIRDTVSESMNDEAIDTDEAIGTMDKASGSGKHITEINGFRVNTSEVNRYESSSAVLPSLSGISVNLANERIQEGIMRHWKANRVPVSAAMSEVTGEIAVQYDLELLEASSGQKCLQWTVPPSWDVDEAFIETPDGRRIADFRESPLRLWTASIPFEGDVDLEELKGHILFDRDRPEVIPYHYRNGYRPEARDWGFCLRYREYLTLEPGLYRVVIKSALNNAGTLHCATARVAGQGSETFVLAAHLCHPAMVTDGLASSLACCELLNWLRRVEKASSLRYSYQIVLGPEYYAAALFLQSLDESRLKNLKGTLFLDMLGNGQPLHYQRSFQENSLLDSAVEAAFEGNPGAVSWPFRGLWGNDETFYNGPGLFIPSPGIGGAQFHEYHSDLDSPELFSMESLREGVMITARVIEALETDFVPSPLFRGPLHLSSQGLYVDPLIDPDGYRNVEALQILMDGARSVLEISRVLGIDFFRLRDFYRALHEKGLIEISAPPL</sequence>
<comment type="caution">
    <text evidence="4">The sequence shown here is derived from an EMBL/GenBank/DDBJ whole genome shotgun (WGS) entry which is preliminary data.</text>
</comment>
<dbReference type="Proteomes" id="UP000233256">
    <property type="component" value="Unassembled WGS sequence"/>
</dbReference>
<name>A0A2N1PSJ9_9BACT</name>
<evidence type="ECO:0008006" key="6">
    <source>
        <dbReference type="Google" id="ProtNLM"/>
    </source>
</evidence>
<organism evidence="4 5">
    <name type="scientific">Candidatus Wallbacteria bacterium HGW-Wallbacteria-1</name>
    <dbReference type="NCBI Taxonomy" id="2013854"/>
    <lineage>
        <taxon>Bacteria</taxon>
        <taxon>Candidatus Walliibacteriota</taxon>
    </lineage>
</organism>
<accession>A0A2N1PSJ9</accession>
<evidence type="ECO:0000259" key="2">
    <source>
        <dbReference type="Pfam" id="PF09940"/>
    </source>
</evidence>
<feature type="domain" description="DUF2172" evidence="2">
    <location>
        <begin position="163"/>
        <end position="256"/>
    </location>
</feature>
<evidence type="ECO:0000313" key="4">
    <source>
        <dbReference type="EMBL" id="PKK91313.1"/>
    </source>
</evidence>
<dbReference type="Gene3D" id="3.40.630.10">
    <property type="entry name" value="Zn peptidases"/>
    <property type="match status" value="1"/>
</dbReference>
<evidence type="ECO:0000313" key="5">
    <source>
        <dbReference type="Proteomes" id="UP000233256"/>
    </source>
</evidence>
<protein>
    <recommendedName>
        <fullName evidence="6">DUF4910 domain-containing protein</fullName>
    </recommendedName>
</protein>
<gene>
    <name evidence="4" type="ORF">CVV64_05970</name>
</gene>
<dbReference type="Pfam" id="PF09940">
    <property type="entry name" value="DUF2172"/>
    <property type="match status" value="1"/>
</dbReference>
<dbReference type="Pfam" id="PF16254">
    <property type="entry name" value="DUF4910"/>
    <property type="match status" value="1"/>
</dbReference>
<evidence type="ECO:0000256" key="1">
    <source>
        <dbReference type="SAM" id="MobiDB-lite"/>
    </source>
</evidence>
<dbReference type="InterPro" id="IPR032610">
    <property type="entry name" value="DUF2172"/>
</dbReference>
<dbReference type="Gene3D" id="3.50.30.90">
    <property type="match status" value="1"/>
</dbReference>
<dbReference type="InterPro" id="IPR032589">
    <property type="entry name" value="DUF4910"/>
</dbReference>
<feature type="region of interest" description="Disordered" evidence="1">
    <location>
        <begin position="1"/>
        <end position="37"/>
    </location>
</feature>
<dbReference type="SUPFAM" id="SSF53187">
    <property type="entry name" value="Zn-dependent exopeptidases"/>
    <property type="match status" value="1"/>
</dbReference>
<proteinExistence type="predicted"/>
<evidence type="ECO:0000259" key="3">
    <source>
        <dbReference type="Pfam" id="PF16254"/>
    </source>
</evidence>
<dbReference type="EMBL" id="PGXC01000003">
    <property type="protein sequence ID" value="PKK91313.1"/>
    <property type="molecule type" value="Genomic_DNA"/>
</dbReference>
<feature type="compositionally biased region" description="Basic and acidic residues" evidence="1">
    <location>
        <begin position="9"/>
        <end position="34"/>
    </location>
</feature>
<reference evidence="4 5" key="1">
    <citation type="journal article" date="2017" name="ISME J.">
        <title>Potential for microbial H2 and metal transformations associated with novel bacteria and archaea in deep terrestrial subsurface sediments.</title>
        <authorList>
            <person name="Hernsdorf A.W."/>
            <person name="Amano Y."/>
            <person name="Miyakawa K."/>
            <person name="Ise K."/>
            <person name="Suzuki Y."/>
            <person name="Anantharaman K."/>
            <person name="Probst A."/>
            <person name="Burstein D."/>
            <person name="Thomas B.C."/>
            <person name="Banfield J.F."/>
        </authorList>
    </citation>
    <scope>NUCLEOTIDE SEQUENCE [LARGE SCALE GENOMIC DNA]</scope>
    <source>
        <strain evidence="4">HGW-Wallbacteria-1</strain>
    </source>
</reference>